<accession>A0AAE3H9L3</accession>
<dbReference type="GO" id="GO:0005829">
    <property type="term" value="C:cytosol"/>
    <property type="evidence" value="ECO:0007669"/>
    <property type="project" value="TreeGrafter"/>
</dbReference>
<evidence type="ECO:0000313" key="3">
    <source>
        <dbReference type="Proteomes" id="UP001206983"/>
    </source>
</evidence>
<dbReference type="InterPro" id="IPR050625">
    <property type="entry name" value="ParA/MinD_ATPase"/>
</dbReference>
<dbReference type="AlphaFoldDB" id="A0AAE3H9L3"/>
<evidence type="ECO:0000313" key="2">
    <source>
        <dbReference type="EMBL" id="MCQ6962245.1"/>
    </source>
</evidence>
<dbReference type="EMBL" id="JTEO01000002">
    <property type="protein sequence ID" value="MCQ6962245.1"/>
    <property type="molecule type" value="Genomic_DNA"/>
</dbReference>
<proteinExistence type="predicted"/>
<sequence length="264" mass="27692">MTAKIYTAISGKGGTGSTTVSINVGAAIAGFAKKTLLIDADIGMPTVGLMLGIETSGATLHDVLAGNADAREAIYDGPNNMKVMPGSISLQSFLNTDPDRLADVVESLREGYDFIIIDSPTGITKNSISAISLADELILVMNPDIASLAGAMKVKTIAESMNKPFLGFFLNRSAVTSNELNAERIEGTLGIRLLENLPEDISVKKSLAFKAPVVVKYPGSPVSVGFNRLSASVAGLKVPAVETYQEGKKGKKGKRLSLSKSRSS</sequence>
<dbReference type="Pfam" id="PF13614">
    <property type="entry name" value="AAA_31"/>
    <property type="match status" value="1"/>
</dbReference>
<keyword evidence="3" id="KW-1185">Reference proteome</keyword>
<dbReference type="Proteomes" id="UP001206983">
    <property type="component" value="Unassembled WGS sequence"/>
</dbReference>
<comment type="caution">
    <text evidence="2">The sequence shown here is derived from an EMBL/GenBank/DDBJ whole genome shotgun (WGS) entry which is preliminary data.</text>
</comment>
<dbReference type="InterPro" id="IPR025669">
    <property type="entry name" value="AAA_dom"/>
</dbReference>
<dbReference type="Gene3D" id="3.40.50.300">
    <property type="entry name" value="P-loop containing nucleotide triphosphate hydrolases"/>
    <property type="match status" value="1"/>
</dbReference>
<protein>
    <submittedName>
        <fullName evidence="2">ATP-binding protein</fullName>
    </submittedName>
</protein>
<name>A0AAE3H9L3_9EURY</name>
<feature type="domain" description="AAA" evidence="1">
    <location>
        <begin position="5"/>
        <end position="161"/>
    </location>
</feature>
<dbReference type="PANTHER" id="PTHR43384:SF10">
    <property type="entry name" value="ATPASE INVOLVED IN CHROMOSOME PARTITIONING, PARA_MIND FAMILY"/>
    <property type="match status" value="1"/>
</dbReference>
<dbReference type="GO" id="GO:0005524">
    <property type="term" value="F:ATP binding"/>
    <property type="evidence" value="ECO:0007669"/>
    <property type="project" value="UniProtKB-KW"/>
</dbReference>
<evidence type="ECO:0000259" key="1">
    <source>
        <dbReference type="Pfam" id="PF13614"/>
    </source>
</evidence>
<gene>
    <name evidence="2" type="ORF">PV02_03740</name>
</gene>
<dbReference type="GO" id="GO:0009898">
    <property type="term" value="C:cytoplasmic side of plasma membrane"/>
    <property type="evidence" value="ECO:0007669"/>
    <property type="project" value="TreeGrafter"/>
</dbReference>
<keyword evidence="2" id="KW-0067">ATP-binding</keyword>
<dbReference type="NCBIfam" id="TIGR01969">
    <property type="entry name" value="minD_arch"/>
    <property type="match status" value="1"/>
</dbReference>
<organism evidence="2 3">
    <name type="scientific">Methanolobus chelungpuianus</name>
    <dbReference type="NCBI Taxonomy" id="502115"/>
    <lineage>
        <taxon>Archaea</taxon>
        <taxon>Methanobacteriati</taxon>
        <taxon>Methanobacteriota</taxon>
        <taxon>Stenosarchaea group</taxon>
        <taxon>Methanomicrobia</taxon>
        <taxon>Methanosarcinales</taxon>
        <taxon>Methanosarcinaceae</taxon>
        <taxon>Methanolobus</taxon>
    </lineage>
</organism>
<keyword evidence="2" id="KW-0547">Nucleotide-binding</keyword>
<dbReference type="GO" id="GO:0051782">
    <property type="term" value="P:negative regulation of cell division"/>
    <property type="evidence" value="ECO:0007669"/>
    <property type="project" value="TreeGrafter"/>
</dbReference>
<dbReference type="PANTHER" id="PTHR43384">
    <property type="entry name" value="SEPTUM SITE-DETERMINING PROTEIN MIND HOMOLOG, CHLOROPLASTIC-RELATED"/>
    <property type="match status" value="1"/>
</dbReference>
<dbReference type="GO" id="GO:0016887">
    <property type="term" value="F:ATP hydrolysis activity"/>
    <property type="evidence" value="ECO:0007669"/>
    <property type="project" value="TreeGrafter"/>
</dbReference>
<dbReference type="InterPro" id="IPR010224">
    <property type="entry name" value="MinD_archaea"/>
</dbReference>
<dbReference type="RefSeq" id="WP_256622026.1">
    <property type="nucleotide sequence ID" value="NZ_JTEO01000002.1"/>
</dbReference>
<reference evidence="2 3" key="1">
    <citation type="journal article" date="2011" name="Appl. Environ. Microbiol.">
        <title>Methanogenic archaea isolated from Taiwan's Chelungpu fault.</title>
        <authorList>
            <person name="Wu S.Y."/>
            <person name="Lai M.C."/>
        </authorList>
    </citation>
    <scope>NUCLEOTIDE SEQUENCE [LARGE SCALE GENOMIC DNA]</scope>
    <source>
        <strain evidence="2 3">St545Mb</strain>
    </source>
</reference>
<dbReference type="InterPro" id="IPR027417">
    <property type="entry name" value="P-loop_NTPase"/>
</dbReference>
<dbReference type="SUPFAM" id="SSF52540">
    <property type="entry name" value="P-loop containing nucleoside triphosphate hydrolases"/>
    <property type="match status" value="1"/>
</dbReference>